<sequence>MELRQGLKDGKMIESIWTMTDRRNQMEEIESKKEGKEKNQISCDCCKETKIFQISDIFCDRNIKNGHLQNRIIFYNITISINYQNRMEILTIRIHGVEKSIASRGEVWLTLISEDFFKVSYLMSSEVGVAHEWPKSYKARKQWRYMIQSFA</sequence>
<evidence type="ECO:0000313" key="1">
    <source>
        <dbReference type="EMBL" id="KAL2736877.1"/>
    </source>
</evidence>
<dbReference type="Proteomes" id="UP001607302">
    <property type="component" value="Unassembled WGS sequence"/>
</dbReference>
<dbReference type="EMBL" id="JAUDFV010000052">
    <property type="protein sequence ID" value="KAL2736877.1"/>
    <property type="molecule type" value="Genomic_DNA"/>
</dbReference>
<gene>
    <name evidence="1" type="ORF">V1478_002410</name>
</gene>
<evidence type="ECO:0000313" key="2">
    <source>
        <dbReference type="Proteomes" id="UP001607302"/>
    </source>
</evidence>
<dbReference type="AlphaFoldDB" id="A0ABD2BVS3"/>
<accession>A0ABD2BVS3</accession>
<comment type="caution">
    <text evidence="1">The sequence shown here is derived from an EMBL/GenBank/DDBJ whole genome shotgun (WGS) entry which is preliminary data.</text>
</comment>
<proteinExistence type="predicted"/>
<keyword evidence="2" id="KW-1185">Reference proteome</keyword>
<organism evidence="1 2">
    <name type="scientific">Vespula squamosa</name>
    <name type="common">Southern yellow jacket</name>
    <name type="synonym">Wasp</name>
    <dbReference type="NCBI Taxonomy" id="30214"/>
    <lineage>
        <taxon>Eukaryota</taxon>
        <taxon>Metazoa</taxon>
        <taxon>Ecdysozoa</taxon>
        <taxon>Arthropoda</taxon>
        <taxon>Hexapoda</taxon>
        <taxon>Insecta</taxon>
        <taxon>Pterygota</taxon>
        <taxon>Neoptera</taxon>
        <taxon>Endopterygota</taxon>
        <taxon>Hymenoptera</taxon>
        <taxon>Apocrita</taxon>
        <taxon>Aculeata</taxon>
        <taxon>Vespoidea</taxon>
        <taxon>Vespidae</taxon>
        <taxon>Vespinae</taxon>
        <taxon>Vespula</taxon>
    </lineage>
</organism>
<protein>
    <submittedName>
        <fullName evidence="1">Uncharacterized protein</fullName>
    </submittedName>
</protein>
<reference evidence="1 2" key="1">
    <citation type="journal article" date="2024" name="Ann. Entomol. Soc. Am.">
        <title>Genomic analyses of the southern and eastern yellowjacket wasps (Hymenoptera: Vespidae) reveal evolutionary signatures of social life.</title>
        <authorList>
            <person name="Catto M.A."/>
            <person name="Caine P.B."/>
            <person name="Orr S.E."/>
            <person name="Hunt B.G."/>
            <person name="Goodisman M.A.D."/>
        </authorList>
    </citation>
    <scope>NUCLEOTIDE SEQUENCE [LARGE SCALE GENOMIC DNA]</scope>
    <source>
        <strain evidence="1">233</strain>
        <tissue evidence="1">Head and thorax</tissue>
    </source>
</reference>
<name>A0ABD2BVS3_VESSQ</name>